<keyword evidence="1" id="KW-0472">Membrane</keyword>
<dbReference type="RefSeq" id="XP_017865467.1">
    <property type="nucleotide sequence ID" value="XM_018009978.1"/>
</dbReference>
<keyword evidence="1" id="KW-1133">Transmembrane helix</keyword>
<evidence type="ECO:0000256" key="1">
    <source>
        <dbReference type="SAM" id="Phobius"/>
    </source>
</evidence>
<feature type="signal peptide" evidence="2">
    <location>
        <begin position="1"/>
        <end position="22"/>
    </location>
</feature>
<accession>A0ABM1PE31</accession>
<evidence type="ECO:0000313" key="3">
    <source>
        <dbReference type="Proteomes" id="UP000694904"/>
    </source>
</evidence>
<dbReference type="GeneID" id="108615473"/>
<gene>
    <name evidence="4" type="primary">LOC108615473</name>
</gene>
<reference evidence="3" key="2">
    <citation type="journal article" date="2016" name="G3 (Bethesda)">
        <title>Genome Evolution in Three Species of Cactophilic Drosophila.</title>
        <authorList>
            <person name="Sanchez-Flores A."/>
            <person name="Penazola F."/>
            <person name="Carpinteyro-Ponce J."/>
            <person name="Nazario-Yepiz N."/>
            <person name="Abreu-Goodger C."/>
            <person name="Machado C.A."/>
            <person name="Markow T.A."/>
        </authorList>
    </citation>
    <scope>NUCLEOTIDE SEQUENCE [LARGE SCALE GENOMIC DNA]</scope>
</reference>
<reference evidence="4" key="3">
    <citation type="submission" date="2025-08" db="UniProtKB">
        <authorList>
            <consortium name="RefSeq"/>
        </authorList>
    </citation>
    <scope>IDENTIFICATION</scope>
    <source>
        <tissue evidence="4">Whole organism</tissue>
    </source>
</reference>
<keyword evidence="1" id="KW-0812">Transmembrane</keyword>
<feature type="chain" id="PRO_5046021832" evidence="2">
    <location>
        <begin position="23"/>
        <end position="176"/>
    </location>
</feature>
<feature type="transmembrane region" description="Helical" evidence="1">
    <location>
        <begin position="152"/>
        <end position="172"/>
    </location>
</feature>
<name>A0ABM1PE31_DROAR</name>
<dbReference type="Proteomes" id="UP000694904">
    <property type="component" value="Chromosome 5"/>
</dbReference>
<sequence length="176" mass="18148">MPKGSPLLAFYVICLSPCLANALECYVCSYLLGQSDATCLTNATAVRALNCTKKYCLTVRQEAIHNGNKVISFLRDCQDKPTIPNGVRTDSSFRTYYRSCQLNLCNGHNGRVYNTSGSLTIGAGAGAGGSAGAGGGGNHNAIIPGKNGSHGAGAGGVGLVAGCCLLLWWLLLAGCN</sequence>
<keyword evidence="3" id="KW-1185">Reference proteome</keyword>
<proteinExistence type="predicted"/>
<keyword evidence="2" id="KW-0732">Signal</keyword>
<evidence type="ECO:0000256" key="2">
    <source>
        <dbReference type="SAM" id="SignalP"/>
    </source>
</evidence>
<reference evidence="3" key="1">
    <citation type="journal article" date="1997" name="Nucleic Acids Res.">
        <title>tRNAscan-SE: a program for improved detection of transfer RNA genes in genomic sequence.</title>
        <authorList>
            <person name="Lowe T.M."/>
            <person name="Eddy S.R."/>
        </authorList>
    </citation>
    <scope>NUCLEOTIDE SEQUENCE [LARGE SCALE GENOMIC DNA]</scope>
</reference>
<organism evidence="3 4">
    <name type="scientific">Drosophila arizonae</name>
    <name type="common">Fruit fly</name>
    <dbReference type="NCBI Taxonomy" id="7263"/>
    <lineage>
        <taxon>Eukaryota</taxon>
        <taxon>Metazoa</taxon>
        <taxon>Ecdysozoa</taxon>
        <taxon>Arthropoda</taxon>
        <taxon>Hexapoda</taxon>
        <taxon>Insecta</taxon>
        <taxon>Pterygota</taxon>
        <taxon>Neoptera</taxon>
        <taxon>Endopterygota</taxon>
        <taxon>Diptera</taxon>
        <taxon>Brachycera</taxon>
        <taxon>Muscomorpha</taxon>
        <taxon>Ephydroidea</taxon>
        <taxon>Drosophilidae</taxon>
        <taxon>Drosophila</taxon>
    </lineage>
</organism>
<evidence type="ECO:0000313" key="4">
    <source>
        <dbReference type="RefSeq" id="XP_017865467.1"/>
    </source>
</evidence>
<protein>
    <submittedName>
        <fullName evidence="4">Uncharacterized protein LOC108615473</fullName>
    </submittedName>
</protein>